<organism evidence="1 2">
    <name type="scientific">Dendrolimus kikuchii</name>
    <dbReference type="NCBI Taxonomy" id="765133"/>
    <lineage>
        <taxon>Eukaryota</taxon>
        <taxon>Metazoa</taxon>
        <taxon>Ecdysozoa</taxon>
        <taxon>Arthropoda</taxon>
        <taxon>Hexapoda</taxon>
        <taxon>Insecta</taxon>
        <taxon>Pterygota</taxon>
        <taxon>Neoptera</taxon>
        <taxon>Endopterygota</taxon>
        <taxon>Lepidoptera</taxon>
        <taxon>Glossata</taxon>
        <taxon>Ditrysia</taxon>
        <taxon>Bombycoidea</taxon>
        <taxon>Lasiocampidae</taxon>
        <taxon>Dendrolimus</taxon>
    </lineage>
</organism>
<proteinExistence type="predicted"/>
<reference evidence="1 2" key="1">
    <citation type="journal article" date="2021" name="Front. Genet.">
        <title>Chromosome-Level Genome Assembly Reveals Significant Gene Expansion in the Toll and IMD Signaling Pathways of Dendrolimus kikuchii.</title>
        <authorList>
            <person name="Zhou J."/>
            <person name="Wu P."/>
            <person name="Xiong Z."/>
            <person name="Liu N."/>
            <person name="Zhao N."/>
            <person name="Ji M."/>
            <person name="Qiu Y."/>
            <person name="Yang B."/>
        </authorList>
    </citation>
    <scope>NUCLEOTIDE SEQUENCE [LARGE SCALE GENOMIC DNA]</scope>
    <source>
        <strain evidence="1">Ann1</strain>
    </source>
</reference>
<evidence type="ECO:0000313" key="1">
    <source>
        <dbReference type="EMBL" id="KAJ0180460.1"/>
    </source>
</evidence>
<sequence>MFFFTNLLCILFLSLTFEVNGKLRRPYIIDIRSVCRVKTSCLDCLKLKHCSWCPTEKKCFSNQIPAFEDYCKNDTIKHNEYGFSLEENAECSCAGGQLERHCYPTDVTEGVQCSGRGKCVCGQCVCDTNPDSENPTMVIMGEYCEFDNFSCRGSKCNEGPYFIDQTVREDVEEDYTSPDIDHTEPTSI</sequence>
<evidence type="ECO:0000313" key="2">
    <source>
        <dbReference type="Proteomes" id="UP000824533"/>
    </source>
</evidence>
<accession>A0ACC1D9B3</accession>
<gene>
    <name evidence="1" type="ORF">K1T71_003864</name>
</gene>
<dbReference type="EMBL" id="CM034392">
    <property type="protein sequence ID" value="KAJ0180460.1"/>
    <property type="molecule type" value="Genomic_DNA"/>
</dbReference>
<name>A0ACC1D9B3_9NEOP</name>
<keyword evidence="2" id="KW-1185">Reference proteome</keyword>
<comment type="caution">
    <text evidence="1">The sequence shown here is derived from an EMBL/GenBank/DDBJ whole genome shotgun (WGS) entry which is preliminary data.</text>
</comment>
<protein>
    <submittedName>
        <fullName evidence="1">Uncharacterized protein</fullName>
    </submittedName>
</protein>
<dbReference type="Proteomes" id="UP000824533">
    <property type="component" value="Linkage Group LG06"/>
</dbReference>